<comment type="caution">
    <text evidence="1">The sequence shown here is derived from an EMBL/GenBank/DDBJ whole genome shotgun (WGS) entry which is preliminary data.</text>
</comment>
<dbReference type="AlphaFoldDB" id="A0A8X6IWK4"/>
<gene>
    <name evidence="1" type="ORF">NPIL_490391</name>
</gene>
<protein>
    <submittedName>
        <fullName evidence="1">Uncharacterized protein</fullName>
    </submittedName>
</protein>
<reference evidence="1" key="1">
    <citation type="submission" date="2020-08" db="EMBL/GenBank/DDBJ databases">
        <title>Multicomponent nature underlies the extraordinary mechanical properties of spider dragline silk.</title>
        <authorList>
            <person name="Kono N."/>
            <person name="Nakamura H."/>
            <person name="Mori M."/>
            <person name="Yoshida Y."/>
            <person name="Ohtoshi R."/>
            <person name="Malay A.D."/>
            <person name="Moran D.A.P."/>
            <person name="Tomita M."/>
            <person name="Numata K."/>
            <person name="Arakawa K."/>
        </authorList>
    </citation>
    <scope>NUCLEOTIDE SEQUENCE</scope>
</reference>
<keyword evidence="2" id="KW-1185">Reference proteome</keyword>
<dbReference type="Proteomes" id="UP000887013">
    <property type="component" value="Unassembled WGS sequence"/>
</dbReference>
<accession>A0A8X6IWK4</accession>
<organism evidence="1 2">
    <name type="scientific">Nephila pilipes</name>
    <name type="common">Giant wood spider</name>
    <name type="synonym">Nephila maculata</name>
    <dbReference type="NCBI Taxonomy" id="299642"/>
    <lineage>
        <taxon>Eukaryota</taxon>
        <taxon>Metazoa</taxon>
        <taxon>Ecdysozoa</taxon>
        <taxon>Arthropoda</taxon>
        <taxon>Chelicerata</taxon>
        <taxon>Arachnida</taxon>
        <taxon>Araneae</taxon>
        <taxon>Araneomorphae</taxon>
        <taxon>Entelegynae</taxon>
        <taxon>Araneoidea</taxon>
        <taxon>Nephilidae</taxon>
        <taxon>Nephila</taxon>
    </lineage>
</organism>
<evidence type="ECO:0000313" key="1">
    <source>
        <dbReference type="EMBL" id="GFS61334.1"/>
    </source>
</evidence>
<evidence type="ECO:0000313" key="2">
    <source>
        <dbReference type="Proteomes" id="UP000887013"/>
    </source>
</evidence>
<proteinExistence type="predicted"/>
<name>A0A8X6IWK4_NEPPI</name>
<dbReference type="EMBL" id="BMAW01047527">
    <property type="protein sequence ID" value="GFS61334.1"/>
    <property type="molecule type" value="Genomic_DNA"/>
</dbReference>
<sequence>MKRKIHPEPVMRDKRSCKNRQYGALEQNLETLITTKYHVKQKFCTRNVAFPFPDLCTITGNYSLGVGRRSCLIQKGCSYSSFPILRKENLKKPFPPSVPFFRFCASLKGFAFRLYFPEVLSH</sequence>